<proteinExistence type="predicted"/>
<dbReference type="Proteomes" id="UP000034329">
    <property type="component" value="Unassembled WGS sequence"/>
</dbReference>
<feature type="transmembrane region" description="Helical" evidence="1">
    <location>
        <begin position="29"/>
        <end position="49"/>
    </location>
</feature>
<evidence type="ECO:0000313" key="2">
    <source>
        <dbReference type="EMBL" id="KKU09765.1"/>
    </source>
</evidence>
<reference evidence="2 3" key="1">
    <citation type="journal article" date="2015" name="Nature">
        <title>rRNA introns, odd ribosomes, and small enigmatic genomes across a large radiation of phyla.</title>
        <authorList>
            <person name="Brown C.T."/>
            <person name="Hug L.A."/>
            <person name="Thomas B.C."/>
            <person name="Sharon I."/>
            <person name="Castelle C.J."/>
            <person name="Singh A."/>
            <person name="Wilkins M.J."/>
            <person name="Williams K.H."/>
            <person name="Banfield J.F."/>
        </authorList>
    </citation>
    <scope>NUCLEOTIDE SEQUENCE [LARGE SCALE GENOMIC DNA]</scope>
</reference>
<dbReference type="EMBL" id="LCLA01000031">
    <property type="protein sequence ID" value="KKU09765.1"/>
    <property type="molecule type" value="Genomic_DNA"/>
</dbReference>
<evidence type="ECO:0000313" key="3">
    <source>
        <dbReference type="Proteomes" id="UP000034329"/>
    </source>
</evidence>
<comment type="caution">
    <text evidence="2">The sequence shown here is derived from an EMBL/GenBank/DDBJ whole genome shotgun (WGS) entry which is preliminary data.</text>
</comment>
<organism evidence="2 3">
    <name type="scientific">Candidatus Woesebacteria bacterium GW2011_GWB1_45_5</name>
    <dbReference type="NCBI Taxonomy" id="1618581"/>
    <lineage>
        <taxon>Bacteria</taxon>
        <taxon>Candidatus Woeseibacteriota</taxon>
    </lineage>
</organism>
<accession>A0A0G1QM92</accession>
<keyword evidence="1" id="KW-1133">Transmembrane helix</keyword>
<sequence length="60" mass="6707">MFYIGTGIIILTAVVAIIIMLMAPQLLGLWISVPLVIGFVIQMIGLYLHRPQGPDRLLRF</sequence>
<feature type="transmembrane region" description="Helical" evidence="1">
    <location>
        <begin position="7"/>
        <end position="23"/>
    </location>
</feature>
<keyword evidence="1" id="KW-0472">Membrane</keyword>
<gene>
    <name evidence="2" type="ORF">UX13_C0031G0004</name>
</gene>
<evidence type="ECO:0000256" key="1">
    <source>
        <dbReference type="SAM" id="Phobius"/>
    </source>
</evidence>
<protein>
    <submittedName>
        <fullName evidence="2">Uncharacterized protein</fullName>
    </submittedName>
</protein>
<name>A0A0G1QM92_9BACT</name>
<dbReference type="AlphaFoldDB" id="A0A0G1QM92"/>
<keyword evidence="1" id="KW-0812">Transmembrane</keyword>